<dbReference type="PANTHER" id="PTHR31246:SF5">
    <property type="entry name" value="MICROTUBULE-ASSOCIATED PROTEIN 70-5"/>
    <property type="match status" value="1"/>
</dbReference>
<dbReference type="GeneID" id="103704220"/>
<evidence type="ECO:0000256" key="1">
    <source>
        <dbReference type="ARBA" id="ARBA00004245"/>
    </source>
</evidence>
<keyword evidence="3" id="KW-0963">Cytoplasm</keyword>
<feature type="region of interest" description="Disordered" evidence="8">
    <location>
        <begin position="389"/>
        <end position="414"/>
    </location>
</feature>
<evidence type="ECO:0000256" key="3">
    <source>
        <dbReference type="ARBA" id="ARBA00022490"/>
    </source>
</evidence>
<dbReference type="GO" id="GO:0008017">
    <property type="term" value="F:microtubule binding"/>
    <property type="evidence" value="ECO:0007669"/>
    <property type="project" value="InterPro"/>
</dbReference>
<name>A0A8B9B2P1_PHODC</name>
<feature type="coiled-coil region" evidence="7">
    <location>
        <begin position="24"/>
        <end position="96"/>
    </location>
</feature>
<reference evidence="10" key="2">
    <citation type="submission" date="2025-08" db="UniProtKB">
        <authorList>
            <consortium name="RefSeq"/>
        </authorList>
    </citation>
    <scope>IDENTIFICATION</scope>
    <source>
        <tissue evidence="10">Young leaves</tissue>
    </source>
</reference>
<feature type="compositionally biased region" description="Basic and acidic residues" evidence="8">
    <location>
        <begin position="354"/>
        <end position="365"/>
    </location>
</feature>
<dbReference type="GO" id="GO:0005874">
    <property type="term" value="C:microtubule"/>
    <property type="evidence" value="ECO:0007669"/>
    <property type="project" value="UniProtKB-KW"/>
</dbReference>
<accession>A0A8B9B2P1</accession>
<keyword evidence="5 7" id="KW-0175">Coiled coil</keyword>
<dbReference type="OrthoDB" id="1906253at2759"/>
<evidence type="ECO:0000256" key="8">
    <source>
        <dbReference type="SAM" id="MobiDB-lite"/>
    </source>
</evidence>
<proteinExistence type="inferred from homology"/>
<organism evidence="9 10">
    <name type="scientific">Phoenix dactylifera</name>
    <name type="common">Date palm</name>
    <dbReference type="NCBI Taxonomy" id="42345"/>
    <lineage>
        <taxon>Eukaryota</taxon>
        <taxon>Viridiplantae</taxon>
        <taxon>Streptophyta</taxon>
        <taxon>Embryophyta</taxon>
        <taxon>Tracheophyta</taxon>
        <taxon>Spermatophyta</taxon>
        <taxon>Magnoliopsida</taxon>
        <taxon>Liliopsida</taxon>
        <taxon>Arecaceae</taxon>
        <taxon>Coryphoideae</taxon>
        <taxon>Phoeniceae</taxon>
        <taxon>Phoenix</taxon>
    </lineage>
</organism>
<comment type="subcellular location">
    <subcellularLocation>
        <location evidence="1">Cytoplasm</location>
        <location evidence="1">Cytoskeleton</location>
    </subcellularLocation>
</comment>
<protein>
    <submittedName>
        <fullName evidence="10">Microtubule-associated protein 70-4-like isoform X1</fullName>
    </submittedName>
</protein>
<gene>
    <name evidence="10" type="primary">LOC103704220</name>
</gene>
<evidence type="ECO:0000256" key="5">
    <source>
        <dbReference type="ARBA" id="ARBA00023054"/>
    </source>
</evidence>
<keyword evidence="4" id="KW-0493">Microtubule</keyword>
<evidence type="ECO:0000256" key="2">
    <source>
        <dbReference type="ARBA" id="ARBA00008825"/>
    </source>
</evidence>
<reference evidence="9" key="1">
    <citation type="journal article" date="2019" name="Nat. Commun.">
        <title>Genome-wide association mapping of date palm fruit traits.</title>
        <authorList>
            <person name="Hazzouri K.M."/>
            <person name="Gros-Balthazard M."/>
            <person name="Flowers J.M."/>
            <person name="Copetti D."/>
            <person name="Lemansour A."/>
            <person name="Lebrun M."/>
            <person name="Masmoudi K."/>
            <person name="Ferrand S."/>
            <person name="Dhar M.I."/>
            <person name="Fresquez Z.A."/>
            <person name="Rosas U."/>
            <person name="Zhang J."/>
            <person name="Talag J."/>
            <person name="Lee S."/>
            <person name="Kudrna D."/>
            <person name="Powell R.F."/>
            <person name="Leitch I.J."/>
            <person name="Krueger R.R."/>
            <person name="Wing R.A."/>
            <person name="Amiri K.M.A."/>
            <person name="Purugganan M.D."/>
        </authorList>
    </citation>
    <scope>NUCLEOTIDE SEQUENCE [LARGE SCALE GENOMIC DNA]</scope>
    <source>
        <strain evidence="9">cv. Khalas</strain>
    </source>
</reference>
<dbReference type="Pfam" id="PF07058">
    <property type="entry name" value="MAP70"/>
    <property type="match status" value="1"/>
</dbReference>
<feature type="compositionally biased region" description="Basic and acidic residues" evidence="8">
    <location>
        <begin position="610"/>
        <end position="624"/>
    </location>
</feature>
<comment type="similarity">
    <text evidence="2">Belongs to the MAP70 family.</text>
</comment>
<dbReference type="InterPro" id="IPR009768">
    <property type="entry name" value="MAP70"/>
</dbReference>
<sequence length="647" mass="72647">MGSLGEAGGKEMFPSRPDPVMIELNRLEDQLRDKDRELGLANSEIKALKVAELMKDKAVVELSNELKKLDCKLRAAEKQLEQKQNLENKKVINEKKEALAAQFAAEAALRRVHSSQKDEEHLPVEAVIAPLESDVKKYKNEIVKLQEDKKALERIMKSKEAALIEAENILHTVLERALIVETVQNRNIELSKQIEICQEENKLLEKTNRRKTVEVEKLTQTIHELEESILAGGAAANAVRDYQRRVAELNEEKRTLERELARARVSANRVATVVANEWKDDNDKVMPVKQWLQERRFLQGEIQRLRDKVAVAERTSKAEAQIKDKLNLRLKTLEEGLKQAASLSIKQVENSEKKLGGLSNEEPKKRSTSQPRASVAAYKLSVLQQPNFVPEAVDTKSPKKRSTSQPRASVAASVLQQPNSVPEGIVTNRNTKRTNSLKKKFGTGEKLVRKNLLVPKSNFFDDGGKENAERVANFNQNISAFIQVKTEVSQEGKAKGCGDIGSQNKGGSEDGCDVDIQRKIEVPQGVTAKGFGDIMPQNKGVSEDACEDMVSGFLYDRLKKEVINLRISHEEKDRLVSTKDDEIKLLQKKVDALTKAMEVELKKMRREVAAREKEVSVKSEDTKPRSKTPIISRSAVKHQEASTNART</sequence>
<evidence type="ECO:0000313" key="9">
    <source>
        <dbReference type="Proteomes" id="UP000228380"/>
    </source>
</evidence>
<keyword evidence="9" id="KW-1185">Reference proteome</keyword>
<feature type="region of interest" description="Disordered" evidence="8">
    <location>
        <begin position="610"/>
        <end position="647"/>
    </location>
</feature>
<feature type="region of interest" description="Disordered" evidence="8">
    <location>
        <begin position="354"/>
        <end position="373"/>
    </location>
</feature>
<evidence type="ECO:0000256" key="4">
    <source>
        <dbReference type="ARBA" id="ARBA00022701"/>
    </source>
</evidence>
<dbReference type="PANTHER" id="PTHR31246">
    <property type="entry name" value="MICROTUBULE-ASSOCIATED PROTEIN 70-2"/>
    <property type="match status" value="1"/>
</dbReference>
<dbReference type="AlphaFoldDB" id="A0A8B9B2P1"/>
<evidence type="ECO:0000256" key="6">
    <source>
        <dbReference type="ARBA" id="ARBA00023212"/>
    </source>
</evidence>
<dbReference type="GO" id="GO:0007010">
    <property type="term" value="P:cytoskeleton organization"/>
    <property type="evidence" value="ECO:0007669"/>
    <property type="project" value="InterPro"/>
</dbReference>
<evidence type="ECO:0000256" key="7">
    <source>
        <dbReference type="SAM" id="Coils"/>
    </source>
</evidence>
<dbReference type="Proteomes" id="UP000228380">
    <property type="component" value="Chromosome 15"/>
</dbReference>
<dbReference type="RefSeq" id="XP_038990039.1">
    <property type="nucleotide sequence ID" value="XM_039134111.1"/>
</dbReference>
<evidence type="ECO:0000313" key="10">
    <source>
        <dbReference type="RefSeq" id="XP_038990039.1"/>
    </source>
</evidence>
<keyword evidence="6" id="KW-0206">Cytoskeleton</keyword>
<feature type="coiled-coil region" evidence="7">
    <location>
        <begin position="128"/>
        <end position="343"/>
    </location>
</feature>